<dbReference type="InterPro" id="IPR025392">
    <property type="entry name" value="DUF4124"/>
</dbReference>
<evidence type="ECO:0000256" key="2">
    <source>
        <dbReference type="SAM" id="SignalP"/>
    </source>
</evidence>
<accession>A0A510X8P9</accession>
<feature type="chain" id="PRO_5021990627" evidence="2">
    <location>
        <begin position="21"/>
        <end position="180"/>
    </location>
</feature>
<keyword evidence="2" id="KW-0732">Signal</keyword>
<reference evidence="5 7" key="2">
    <citation type="submission" date="2020-12" db="EMBL/GenBank/DDBJ databases">
        <title>Draft genome sequence of Halomonas pacifica strain CARE-V15.</title>
        <authorList>
            <person name="Vignesh N."/>
            <person name="Thabitha A."/>
            <person name="Saravanan R."/>
            <person name="Manigandan V."/>
        </authorList>
    </citation>
    <scope>NUCLEOTIDE SEQUENCE [LARGE SCALE GENOMIC DNA]</scope>
    <source>
        <strain evidence="5 7">CARE-V15</strain>
    </source>
</reference>
<proteinExistence type="predicted"/>
<dbReference type="AlphaFoldDB" id="A0A510X8P9"/>
<evidence type="ECO:0000256" key="1">
    <source>
        <dbReference type="SAM" id="MobiDB-lite"/>
    </source>
</evidence>
<feature type="domain" description="DUF4124" evidence="3">
    <location>
        <begin position="11"/>
        <end position="64"/>
    </location>
</feature>
<organism evidence="4 6">
    <name type="scientific">Bisbaumannia pacifica</name>
    <dbReference type="NCBI Taxonomy" id="77098"/>
    <lineage>
        <taxon>Bacteria</taxon>
        <taxon>Pseudomonadati</taxon>
        <taxon>Pseudomonadota</taxon>
        <taxon>Gammaproteobacteria</taxon>
        <taxon>Oceanospirillales</taxon>
        <taxon>Halomonadaceae</taxon>
        <taxon>Bisbaumannia</taxon>
    </lineage>
</organism>
<comment type="caution">
    <text evidence="4">The sequence shown here is derived from an EMBL/GenBank/DDBJ whole genome shotgun (WGS) entry which is preliminary data.</text>
</comment>
<dbReference type="Proteomes" id="UP000321275">
    <property type="component" value="Unassembled WGS sequence"/>
</dbReference>
<dbReference type="EMBL" id="JAEDAF010000018">
    <property type="protein sequence ID" value="MBH8581576.1"/>
    <property type="molecule type" value="Genomic_DNA"/>
</dbReference>
<feature type="region of interest" description="Disordered" evidence="1">
    <location>
        <begin position="59"/>
        <end position="78"/>
    </location>
</feature>
<protein>
    <submittedName>
        <fullName evidence="5">DUF4124 domain-containing protein</fullName>
    </submittedName>
</protein>
<dbReference type="RefSeq" id="WP_146803115.1">
    <property type="nucleotide sequence ID" value="NZ_BJUK01000021.1"/>
</dbReference>
<evidence type="ECO:0000313" key="5">
    <source>
        <dbReference type="EMBL" id="MBH8581576.1"/>
    </source>
</evidence>
<sequence>MKLRLLCLLVSCCLIPLAGADTVYRSVDAQGNVIFTDNPERGEPVEVAPLTVVPSRTLAPAPAASPAPAPRRPATGSLASPFMPYSTFRIMNPRDAMTLSQARSQNLTVELAIEPGLREDHRVRLLVDGQLSQSAMHTRAFIVPRLAPGQRTLQAELLDGAGQVRHRSPPITVSVQARGD</sequence>
<evidence type="ECO:0000313" key="7">
    <source>
        <dbReference type="Proteomes" id="UP000651738"/>
    </source>
</evidence>
<dbReference type="OrthoDB" id="6366673at2"/>
<evidence type="ECO:0000313" key="4">
    <source>
        <dbReference type="EMBL" id="GEK47773.1"/>
    </source>
</evidence>
<dbReference type="Pfam" id="PF13511">
    <property type="entry name" value="DUF4124"/>
    <property type="match status" value="1"/>
</dbReference>
<reference evidence="4 6" key="1">
    <citation type="submission" date="2019-07" db="EMBL/GenBank/DDBJ databases">
        <title>Whole genome shotgun sequence of Halomonas pacifica NBRC 102220.</title>
        <authorList>
            <person name="Hosoyama A."/>
            <person name="Uohara A."/>
            <person name="Ohji S."/>
            <person name="Ichikawa N."/>
        </authorList>
    </citation>
    <scope>NUCLEOTIDE SEQUENCE [LARGE SCALE GENOMIC DNA]</scope>
    <source>
        <strain evidence="4 6">NBRC 102220</strain>
    </source>
</reference>
<gene>
    <name evidence="4" type="ORF">HPA02_20560</name>
    <name evidence="5" type="ORF">I7V36_15865</name>
</gene>
<name>A0A510X8P9_9GAMM</name>
<dbReference type="Proteomes" id="UP000651738">
    <property type="component" value="Unassembled WGS sequence"/>
</dbReference>
<dbReference type="EMBL" id="BJUK01000021">
    <property type="protein sequence ID" value="GEK47773.1"/>
    <property type="molecule type" value="Genomic_DNA"/>
</dbReference>
<keyword evidence="6" id="KW-1185">Reference proteome</keyword>
<evidence type="ECO:0000259" key="3">
    <source>
        <dbReference type="Pfam" id="PF13511"/>
    </source>
</evidence>
<feature type="signal peptide" evidence="2">
    <location>
        <begin position="1"/>
        <end position="20"/>
    </location>
</feature>
<evidence type="ECO:0000313" key="6">
    <source>
        <dbReference type="Proteomes" id="UP000321275"/>
    </source>
</evidence>